<protein>
    <submittedName>
        <fullName evidence="1">Uncharacterized protein</fullName>
    </submittedName>
</protein>
<sequence>MPTFPNPKPATLLSLPPETRLAIYPLLFPTLPITLTPSNPIPVPPILQSTTLLRAEALPIFFSTIGLHISVSLRPTPQERPHVLLAKIPETQLRGIRRFVVEWGECFEVVVQLTMNPVKRVEEDDEGVVVGEKWYVVVRSLRASIGEEICETLAETVSKWTGALLEGHKEGLFLDAKDLCWFIANINRHAPAVLQEVCGISA</sequence>
<evidence type="ECO:0000313" key="1">
    <source>
        <dbReference type="EMBL" id="KAK4501640.1"/>
    </source>
</evidence>
<dbReference type="Proteomes" id="UP001305779">
    <property type="component" value="Unassembled WGS sequence"/>
</dbReference>
<name>A0ABR0EK55_ZASCE</name>
<comment type="caution">
    <text evidence="1">The sequence shown here is derived from an EMBL/GenBank/DDBJ whole genome shotgun (WGS) entry which is preliminary data.</text>
</comment>
<keyword evidence="2" id="KW-1185">Reference proteome</keyword>
<evidence type="ECO:0000313" key="2">
    <source>
        <dbReference type="Proteomes" id="UP001305779"/>
    </source>
</evidence>
<proteinExistence type="predicted"/>
<dbReference type="EMBL" id="JAXOVC010000005">
    <property type="protein sequence ID" value="KAK4501640.1"/>
    <property type="molecule type" value="Genomic_DNA"/>
</dbReference>
<gene>
    <name evidence="1" type="ORF">PRZ48_007449</name>
</gene>
<accession>A0ABR0EK55</accession>
<reference evidence="1 2" key="1">
    <citation type="journal article" date="2023" name="G3 (Bethesda)">
        <title>A chromosome-level genome assembly of Zasmidium syzygii isolated from banana leaves.</title>
        <authorList>
            <person name="van Westerhoven A.C."/>
            <person name="Mehrabi R."/>
            <person name="Talebi R."/>
            <person name="Steentjes M.B.F."/>
            <person name="Corcolon B."/>
            <person name="Chong P.A."/>
            <person name="Kema G.H.J."/>
            <person name="Seidl M.F."/>
        </authorList>
    </citation>
    <scope>NUCLEOTIDE SEQUENCE [LARGE SCALE GENOMIC DNA]</scope>
    <source>
        <strain evidence="1 2">P124</strain>
    </source>
</reference>
<organism evidence="1 2">
    <name type="scientific">Zasmidium cellare</name>
    <name type="common">Wine cellar mold</name>
    <name type="synonym">Racodium cellare</name>
    <dbReference type="NCBI Taxonomy" id="395010"/>
    <lineage>
        <taxon>Eukaryota</taxon>
        <taxon>Fungi</taxon>
        <taxon>Dikarya</taxon>
        <taxon>Ascomycota</taxon>
        <taxon>Pezizomycotina</taxon>
        <taxon>Dothideomycetes</taxon>
        <taxon>Dothideomycetidae</taxon>
        <taxon>Mycosphaerellales</taxon>
        <taxon>Mycosphaerellaceae</taxon>
        <taxon>Zasmidium</taxon>
    </lineage>
</organism>